<reference evidence="1" key="1">
    <citation type="journal article" date="2023" name="G3 (Bethesda)">
        <title>A reference genome for the long-term kleptoplast-retaining sea slug Elysia crispata morphotype clarki.</title>
        <authorList>
            <person name="Eastman K.E."/>
            <person name="Pendleton A.L."/>
            <person name="Shaikh M.A."/>
            <person name="Suttiyut T."/>
            <person name="Ogas R."/>
            <person name="Tomko P."/>
            <person name="Gavelis G."/>
            <person name="Widhalm J.R."/>
            <person name="Wisecaver J.H."/>
        </authorList>
    </citation>
    <scope>NUCLEOTIDE SEQUENCE</scope>
    <source>
        <strain evidence="1">ECLA1</strain>
    </source>
</reference>
<dbReference type="AlphaFoldDB" id="A0AAE0Z5X7"/>
<protein>
    <submittedName>
        <fullName evidence="1">Uncharacterized protein</fullName>
    </submittedName>
</protein>
<comment type="caution">
    <text evidence="1">The sequence shown here is derived from an EMBL/GenBank/DDBJ whole genome shotgun (WGS) entry which is preliminary data.</text>
</comment>
<organism evidence="1 2">
    <name type="scientific">Elysia crispata</name>
    <name type="common">lettuce slug</name>
    <dbReference type="NCBI Taxonomy" id="231223"/>
    <lineage>
        <taxon>Eukaryota</taxon>
        <taxon>Metazoa</taxon>
        <taxon>Spiralia</taxon>
        <taxon>Lophotrochozoa</taxon>
        <taxon>Mollusca</taxon>
        <taxon>Gastropoda</taxon>
        <taxon>Heterobranchia</taxon>
        <taxon>Euthyneura</taxon>
        <taxon>Panpulmonata</taxon>
        <taxon>Sacoglossa</taxon>
        <taxon>Placobranchoidea</taxon>
        <taxon>Plakobranchidae</taxon>
        <taxon>Elysia</taxon>
    </lineage>
</organism>
<accession>A0AAE0Z5X7</accession>
<sequence>MGLCLTFYNKTRCLVDILYSLHFLVKPASTPRRCFVRISRPLTTTICQKLSGFTPGSPVICPGLKSGDARYRYRVVSVLGGDS</sequence>
<keyword evidence="2" id="KW-1185">Reference proteome</keyword>
<evidence type="ECO:0000313" key="2">
    <source>
        <dbReference type="Proteomes" id="UP001283361"/>
    </source>
</evidence>
<dbReference type="Proteomes" id="UP001283361">
    <property type="component" value="Unassembled WGS sequence"/>
</dbReference>
<gene>
    <name evidence="1" type="ORF">RRG08_065520</name>
</gene>
<name>A0AAE0Z5X7_9GAST</name>
<dbReference type="EMBL" id="JAWDGP010004704">
    <property type="protein sequence ID" value="KAK3762522.1"/>
    <property type="molecule type" value="Genomic_DNA"/>
</dbReference>
<proteinExistence type="predicted"/>
<evidence type="ECO:0000313" key="1">
    <source>
        <dbReference type="EMBL" id="KAK3762522.1"/>
    </source>
</evidence>